<sequence length="204" mass="22874">MSLLHRDDIAQVFEVFESGPQSENRRYSGHFRLRRKDGSYARIGPAGRVLGPEIICSVKELGKLGSTVTFELLESIFLEEEGPTFSQHIDTLEENNIDIDVDDFGSGHDSIICVMNVAPVTLKIDKRLIMPIRDDPAFEALVGAIVGIGQTLKIDLTAEGVESLEHARMLRDLRCRTLQGFVFARPMPEDELIGFMRADRNTDR</sequence>
<dbReference type="InterPro" id="IPR001633">
    <property type="entry name" value="EAL_dom"/>
</dbReference>
<keyword evidence="3" id="KW-1185">Reference proteome</keyword>
<dbReference type="GO" id="GO:0071111">
    <property type="term" value="F:cyclic-guanylate-specific phosphodiesterase activity"/>
    <property type="evidence" value="ECO:0007669"/>
    <property type="project" value="InterPro"/>
</dbReference>
<dbReference type="SMART" id="SM00052">
    <property type="entry name" value="EAL"/>
    <property type="match status" value="1"/>
</dbReference>
<dbReference type="InterPro" id="IPR050706">
    <property type="entry name" value="Cyclic-di-GMP_PDE-like"/>
</dbReference>
<proteinExistence type="predicted"/>
<dbReference type="PANTHER" id="PTHR33121:SF70">
    <property type="entry name" value="SIGNALING PROTEIN YKOW"/>
    <property type="match status" value="1"/>
</dbReference>
<evidence type="ECO:0000313" key="2">
    <source>
        <dbReference type="EMBL" id="PUB15612.1"/>
    </source>
</evidence>
<dbReference type="Proteomes" id="UP000244523">
    <property type="component" value="Unassembled WGS sequence"/>
</dbReference>
<dbReference type="AlphaFoldDB" id="A0A2T6KIR1"/>
<dbReference type="Gene3D" id="3.20.20.450">
    <property type="entry name" value="EAL domain"/>
    <property type="match status" value="1"/>
</dbReference>
<protein>
    <submittedName>
        <fullName evidence="2">EAL domain-containing protein</fullName>
    </submittedName>
</protein>
<evidence type="ECO:0000259" key="1">
    <source>
        <dbReference type="PROSITE" id="PS50883"/>
    </source>
</evidence>
<gene>
    <name evidence="2" type="ORF">C8N45_104232</name>
</gene>
<dbReference type="PROSITE" id="PS50883">
    <property type="entry name" value="EAL"/>
    <property type="match status" value="1"/>
</dbReference>
<feature type="domain" description="EAL" evidence="1">
    <location>
        <begin position="1"/>
        <end position="200"/>
    </location>
</feature>
<accession>A0A2T6KIR1</accession>
<organism evidence="2 3">
    <name type="scientific">Yoonia sediminilitoris</name>
    <dbReference type="NCBI Taxonomy" id="1286148"/>
    <lineage>
        <taxon>Bacteria</taxon>
        <taxon>Pseudomonadati</taxon>
        <taxon>Pseudomonadota</taxon>
        <taxon>Alphaproteobacteria</taxon>
        <taxon>Rhodobacterales</taxon>
        <taxon>Paracoccaceae</taxon>
        <taxon>Yoonia</taxon>
    </lineage>
</organism>
<dbReference type="CDD" id="cd01948">
    <property type="entry name" value="EAL"/>
    <property type="match status" value="1"/>
</dbReference>
<dbReference type="SUPFAM" id="SSF141868">
    <property type="entry name" value="EAL domain-like"/>
    <property type="match status" value="1"/>
</dbReference>
<dbReference type="OrthoDB" id="9814202at2"/>
<dbReference type="EMBL" id="QBUD01000004">
    <property type="protein sequence ID" value="PUB15612.1"/>
    <property type="molecule type" value="Genomic_DNA"/>
</dbReference>
<name>A0A2T6KIR1_9RHOB</name>
<reference evidence="2 3" key="1">
    <citation type="submission" date="2018-04" db="EMBL/GenBank/DDBJ databases">
        <title>Genomic Encyclopedia of Archaeal and Bacterial Type Strains, Phase II (KMG-II): from individual species to whole genera.</title>
        <authorList>
            <person name="Goeker M."/>
        </authorList>
    </citation>
    <scope>NUCLEOTIDE SEQUENCE [LARGE SCALE GENOMIC DNA]</scope>
    <source>
        <strain evidence="2 3">DSM 29955</strain>
    </source>
</reference>
<dbReference type="PANTHER" id="PTHR33121">
    <property type="entry name" value="CYCLIC DI-GMP PHOSPHODIESTERASE PDEF"/>
    <property type="match status" value="1"/>
</dbReference>
<evidence type="ECO:0000313" key="3">
    <source>
        <dbReference type="Proteomes" id="UP000244523"/>
    </source>
</evidence>
<comment type="caution">
    <text evidence="2">The sequence shown here is derived from an EMBL/GenBank/DDBJ whole genome shotgun (WGS) entry which is preliminary data.</text>
</comment>
<dbReference type="Pfam" id="PF00563">
    <property type="entry name" value="EAL"/>
    <property type="match status" value="1"/>
</dbReference>
<dbReference type="InterPro" id="IPR035919">
    <property type="entry name" value="EAL_sf"/>
</dbReference>